<dbReference type="InterPro" id="IPR027954">
    <property type="entry name" value="Transcobalamin-like_C"/>
</dbReference>
<dbReference type="EMBL" id="CACRXK020002625">
    <property type="protein sequence ID" value="CAB3995227.1"/>
    <property type="molecule type" value="Genomic_DNA"/>
</dbReference>
<evidence type="ECO:0000313" key="2">
    <source>
        <dbReference type="EMBL" id="CAB3995227.1"/>
    </source>
</evidence>
<dbReference type="PANTHER" id="PTHR10559">
    <property type="entry name" value="TRANSCOBALAMIN-1/GASTRIC INTRINSIC FACTOR"/>
    <property type="match status" value="1"/>
</dbReference>
<gene>
    <name evidence="2" type="ORF">PACLA_8A050401</name>
</gene>
<name>A0A7D9I204_PARCT</name>
<sequence length="116" mass="13336">QPPTEPPPIITVHVQLVFHMTNMTRTEPMVSVEMPLGKTVYNVLELAKLKNPCYTATYVKLAWGRSVTSLCGVKKRPMLGYYWLIRVNGRRARYGVDGLRPKDGYVITFKYKKITF</sequence>
<dbReference type="Pfam" id="PF14478">
    <property type="entry name" value="DUF4430"/>
    <property type="match status" value="1"/>
</dbReference>
<evidence type="ECO:0000313" key="3">
    <source>
        <dbReference type="Proteomes" id="UP001152795"/>
    </source>
</evidence>
<dbReference type="Gene3D" id="2.170.130.30">
    <property type="match status" value="1"/>
</dbReference>
<protein>
    <recommendedName>
        <fullName evidence="1">Transcobalamin-like C-terminal domain-containing protein</fullName>
    </recommendedName>
</protein>
<feature type="non-terminal residue" evidence="2">
    <location>
        <position position="1"/>
    </location>
</feature>
<dbReference type="InterPro" id="IPR051588">
    <property type="entry name" value="Cobalamin_Transport"/>
</dbReference>
<organism evidence="2 3">
    <name type="scientific">Paramuricea clavata</name>
    <name type="common">Red gorgonian</name>
    <name type="synonym">Violescent sea-whip</name>
    <dbReference type="NCBI Taxonomy" id="317549"/>
    <lineage>
        <taxon>Eukaryota</taxon>
        <taxon>Metazoa</taxon>
        <taxon>Cnidaria</taxon>
        <taxon>Anthozoa</taxon>
        <taxon>Octocorallia</taxon>
        <taxon>Malacalcyonacea</taxon>
        <taxon>Plexauridae</taxon>
        <taxon>Paramuricea</taxon>
    </lineage>
</organism>
<dbReference type="Proteomes" id="UP001152795">
    <property type="component" value="Unassembled WGS sequence"/>
</dbReference>
<accession>A0A7D9I204</accession>
<evidence type="ECO:0000259" key="1">
    <source>
        <dbReference type="Pfam" id="PF14478"/>
    </source>
</evidence>
<keyword evidence="3" id="KW-1185">Reference proteome</keyword>
<dbReference type="PANTHER" id="PTHR10559:SF18">
    <property type="entry name" value="TRANSCOBALAMIN II"/>
    <property type="match status" value="1"/>
</dbReference>
<feature type="domain" description="Transcobalamin-like C-terminal" evidence="1">
    <location>
        <begin position="37"/>
        <end position="113"/>
    </location>
</feature>
<dbReference type="AlphaFoldDB" id="A0A7D9I204"/>
<dbReference type="OrthoDB" id="5950489at2759"/>
<proteinExistence type="predicted"/>
<reference evidence="2" key="1">
    <citation type="submission" date="2020-04" db="EMBL/GenBank/DDBJ databases">
        <authorList>
            <person name="Alioto T."/>
            <person name="Alioto T."/>
            <person name="Gomez Garrido J."/>
        </authorList>
    </citation>
    <scope>NUCLEOTIDE SEQUENCE</scope>
    <source>
        <strain evidence="2">A484AB</strain>
    </source>
</reference>
<comment type="caution">
    <text evidence="2">The sequence shown here is derived from an EMBL/GenBank/DDBJ whole genome shotgun (WGS) entry which is preliminary data.</text>
</comment>